<dbReference type="EMBL" id="OY288114">
    <property type="protein sequence ID" value="CAJ0851912.1"/>
    <property type="molecule type" value="Genomic_DNA"/>
</dbReference>
<organism evidence="1">
    <name type="scientific">freshwater sediment metagenome</name>
    <dbReference type="NCBI Taxonomy" id="556182"/>
    <lineage>
        <taxon>unclassified sequences</taxon>
        <taxon>metagenomes</taxon>
        <taxon>ecological metagenomes</taxon>
    </lineage>
</organism>
<dbReference type="PANTHER" id="PTHR37310">
    <property type="entry name" value="CYTOPLASMIC PROTEIN-RELATED"/>
    <property type="match status" value="1"/>
</dbReference>
<evidence type="ECO:0008006" key="2">
    <source>
        <dbReference type="Google" id="ProtNLM"/>
    </source>
</evidence>
<dbReference type="InterPro" id="IPR044543">
    <property type="entry name" value="YHJQ-like"/>
</dbReference>
<dbReference type="Pfam" id="PF03860">
    <property type="entry name" value="Csp"/>
    <property type="match status" value="1"/>
</dbReference>
<name>A0AA48RBU4_9ZZZZ</name>
<sequence>MHAEQMISTHPDVKGQTNDALIRSIEECYDCAQACISCADACVVEDSVAHLRQCIRLNLDCADICLATASIGTRRTGSNEELLRSTLETCALACRLCADECEKHADKHGHCRICAEVCRRCEEACDGALRTVGFAH</sequence>
<evidence type="ECO:0000313" key="1">
    <source>
        <dbReference type="EMBL" id="CAJ0851912.1"/>
    </source>
</evidence>
<dbReference type="CDD" id="cd08026">
    <property type="entry name" value="DUF326"/>
    <property type="match status" value="1"/>
</dbReference>
<dbReference type="AlphaFoldDB" id="A0AA48RBU4"/>
<proteinExistence type="predicted"/>
<reference evidence="1" key="1">
    <citation type="submission" date="2023-07" db="EMBL/GenBank/DDBJ databases">
        <authorList>
            <person name="Pelsma A.J. K."/>
        </authorList>
    </citation>
    <scope>NUCLEOTIDE SEQUENCE</scope>
</reference>
<dbReference type="InterPro" id="IPR005560">
    <property type="entry name" value="Csp_YhjQ"/>
</dbReference>
<dbReference type="PANTHER" id="PTHR37310:SF1">
    <property type="entry name" value="CYTOPLASMIC PROTEIN"/>
    <property type="match status" value="1"/>
</dbReference>
<accession>A0AA48RBU4</accession>
<gene>
    <name evidence="1" type="ORF">AMST5_00488</name>
</gene>
<protein>
    <recommendedName>
        <fullName evidence="2">Ferredoxin</fullName>
    </recommendedName>
</protein>
<dbReference type="Gene3D" id="1.20.1270.360">
    <property type="match status" value="1"/>
</dbReference>